<reference evidence="3" key="1">
    <citation type="journal article" date="2020" name="Nature">
        <title>Giant virus diversity and host interactions through global metagenomics.</title>
        <authorList>
            <person name="Schulz F."/>
            <person name="Roux S."/>
            <person name="Paez-Espino D."/>
            <person name="Jungbluth S."/>
            <person name="Walsh D.A."/>
            <person name="Denef V.J."/>
            <person name="McMahon K.D."/>
            <person name="Konstantinidis K.T."/>
            <person name="Eloe-Fadrosh E.A."/>
            <person name="Kyrpides N.C."/>
            <person name="Woyke T."/>
        </authorList>
    </citation>
    <scope>NUCLEOTIDE SEQUENCE</scope>
    <source>
        <strain evidence="3">GVMAG-M-3300020727-4</strain>
    </source>
</reference>
<feature type="domain" description="SAP" evidence="2">
    <location>
        <begin position="147"/>
        <end position="181"/>
    </location>
</feature>
<dbReference type="Pfam" id="PF02037">
    <property type="entry name" value="SAP"/>
    <property type="match status" value="1"/>
</dbReference>
<keyword evidence="1" id="KW-0812">Transmembrane</keyword>
<dbReference type="EMBL" id="MN739404">
    <property type="protein sequence ID" value="QHT03003.1"/>
    <property type="molecule type" value="Genomic_DNA"/>
</dbReference>
<keyword evidence="1" id="KW-1133">Transmembrane helix</keyword>
<dbReference type="SMART" id="SM00513">
    <property type="entry name" value="SAP"/>
    <property type="match status" value="1"/>
</dbReference>
<evidence type="ECO:0000256" key="1">
    <source>
        <dbReference type="SAM" id="Phobius"/>
    </source>
</evidence>
<evidence type="ECO:0000313" key="3">
    <source>
        <dbReference type="EMBL" id="QHT03003.1"/>
    </source>
</evidence>
<organism evidence="3">
    <name type="scientific">viral metagenome</name>
    <dbReference type="NCBI Taxonomy" id="1070528"/>
    <lineage>
        <taxon>unclassified sequences</taxon>
        <taxon>metagenomes</taxon>
        <taxon>organismal metagenomes</taxon>
    </lineage>
</organism>
<dbReference type="AlphaFoldDB" id="A0A6C0CFC2"/>
<sequence>MFVFKLFTINNILFYISYFILVLLLLFLSYKYLYLEQSNYMMSTRLQKLELELNGANRPITNTPASDYYNEKINEANMMMNEIYNDYPPTPKCGMNGICAASEIHVTVLDDKPINNEIFDLKKEIIEDSASVISSNVQSSANTKKALMKLSLEKIKAKCEERKINCDGSKSQLIDKIINYDNSKAVEDEVIISDE</sequence>
<protein>
    <recommendedName>
        <fullName evidence="2">SAP domain-containing protein</fullName>
    </recommendedName>
</protein>
<accession>A0A6C0CFC2</accession>
<name>A0A6C0CFC2_9ZZZZ</name>
<evidence type="ECO:0000259" key="2">
    <source>
        <dbReference type="PROSITE" id="PS50800"/>
    </source>
</evidence>
<dbReference type="PROSITE" id="PS50800">
    <property type="entry name" value="SAP"/>
    <property type="match status" value="1"/>
</dbReference>
<keyword evidence="1" id="KW-0472">Membrane</keyword>
<proteinExistence type="predicted"/>
<feature type="transmembrane region" description="Helical" evidence="1">
    <location>
        <begin position="12"/>
        <end position="33"/>
    </location>
</feature>
<dbReference type="InterPro" id="IPR003034">
    <property type="entry name" value="SAP_dom"/>
</dbReference>